<feature type="non-terminal residue" evidence="2">
    <location>
        <position position="1"/>
    </location>
</feature>
<feature type="region of interest" description="Disordered" evidence="1">
    <location>
        <begin position="1"/>
        <end position="38"/>
    </location>
</feature>
<sequence>LAFNRLDQDSGESSRTPVVSAARDSATHRRHIRSHPGERPFSCTIYRGYLLIRMEVA</sequence>
<name>A0ABV0PGH5_9TELE</name>
<gene>
    <name evidence="2" type="ORF">GOODEAATRI_022554</name>
</gene>
<keyword evidence="3" id="KW-1185">Reference proteome</keyword>
<comment type="caution">
    <text evidence="2">The sequence shown here is derived from an EMBL/GenBank/DDBJ whole genome shotgun (WGS) entry which is preliminary data.</text>
</comment>
<protein>
    <submittedName>
        <fullName evidence="2">Uncharacterized protein</fullName>
    </submittedName>
</protein>
<reference evidence="2 3" key="1">
    <citation type="submission" date="2021-06" db="EMBL/GenBank/DDBJ databases">
        <authorList>
            <person name="Palmer J.M."/>
        </authorList>
    </citation>
    <scope>NUCLEOTIDE SEQUENCE [LARGE SCALE GENOMIC DNA]</scope>
    <source>
        <strain evidence="2 3">GA_2019</strain>
        <tissue evidence="2">Muscle</tissue>
    </source>
</reference>
<dbReference type="Proteomes" id="UP001476798">
    <property type="component" value="Unassembled WGS sequence"/>
</dbReference>
<evidence type="ECO:0000313" key="2">
    <source>
        <dbReference type="EMBL" id="MEQ2182467.1"/>
    </source>
</evidence>
<evidence type="ECO:0000313" key="3">
    <source>
        <dbReference type="Proteomes" id="UP001476798"/>
    </source>
</evidence>
<proteinExistence type="predicted"/>
<dbReference type="EMBL" id="JAHRIO010072287">
    <property type="protein sequence ID" value="MEQ2182467.1"/>
    <property type="molecule type" value="Genomic_DNA"/>
</dbReference>
<evidence type="ECO:0000256" key="1">
    <source>
        <dbReference type="SAM" id="MobiDB-lite"/>
    </source>
</evidence>
<accession>A0ABV0PGH5</accession>
<organism evidence="2 3">
    <name type="scientific">Goodea atripinnis</name>
    <dbReference type="NCBI Taxonomy" id="208336"/>
    <lineage>
        <taxon>Eukaryota</taxon>
        <taxon>Metazoa</taxon>
        <taxon>Chordata</taxon>
        <taxon>Craniata</taxon>
        <taxon>Vertebrata</taxon>
        <taxon>Euteleostomi</taxon>
        <taxon>Actinopterygii</taxon>
        <taxon>Neopterygii</taxon>
        <taxon>Teleostei</taxon>
        <taxon>Neoteleostei</taxon>
        <taxon>Acanthomorphata</taxon>
        <taxon>Ovalentaria</taxon>
        <taxon>Atherinomorphae</taxon>
        <taxon>Cyprinodontiformes</taxon>
        <taxon>Goodeidae</taxon>
        <taxon>Goodea</taxon>
    </lineage>
</organism>